<reference evidence="3" key="1">
    <citation type="submission" date="2020-05" db="EMBL/GenBank/DDBJ databases">
        <authorList>
            <person name="Chiriac C."/>
            <person name="Salcher M."/>
            <person name="Ghai R."/>
            <person name="Kavagutti S V."/>
        </authorList>
    </citation>
    <scope>NUCLEOTIDE SEQUENCE</scope>
</reference>
<dbReference type="Pfam" id="PF01471">
    <property type="entry name" value="PG_binding_1"/>
    <property type="match status" value="2"/>
</dbReference>
<protein>
    <submittedName>
        <fullName evidence="3">Unannotated protein</fullName>
    </submittedName>
</protein>
<sequence length="774" mass="81466">MFIAGVTPLQQVNAADGQLPGGIVVYGRGFGHGRGLSQYGAYGWATTSGWSWEQIIDFYYGGATGNTRSPLEAPNQEMSVWLSLFNARQTGVVSDSGTMRLLEDTDQARRFTSMLAREKTGAERVYQVWGSTERKCLSETDVPEASGFTLVGEFNGQASFLTNASQDSAGAALEMVGLCEPKANGFNQVRYYRGLIRALNNTKNENRTINIARLDDYLRGVVPRESPSSWGDAAGGAGMNALRAQAVAARSYSVTENRYSGLAKTCDTQDCQVYGGAALRTAVNAAPTILESANTDKAVLETAGVIIRNPQGNVVRTEFSSSNGGRTAGGAFPAQVDQGDLAANSSLMVWSRGFSAAQIVAKYPQIGVLTSVTTANDGLGGDWGGYAVEVTVTGTTGSVKMSGWSFRTAFDLPSPWFGVTPIFGAPLDAGAVGAMLFVGDSVGESIATEFSATVTPAYPSINFQALSNRCMVGPACVTPDKGLPDALAIINSLTPEQFPAIAVIQLGYNDDPSTMSSDVSQVINALNSRNVQRIVFINLSTRRSSQNYALSNVAFATAAATNPNVSVLDWNGASSASSQSRWFRDDVHLTTTGRAEFALFLRNQLDALRTQGLITANASSVLPLAVPLTTGNRGAPVSTLQKALNTALELKKKQKLSTDGNFGKGTAAAVAKLEEIKGLPIDGIADAAVLTALGIDSTTFSLGLKSNHTSVAAAQTALSRVLAVKMKADGIFGSGTAKQLKRFQKTVGLKQTGVIDRTTWLSLLAASAAVVTTK</sequence>
<dbReference type="SUPFAM" id="SSF47090">
    <property type="entry name" value="PGBD-like"/>
    <property type="match status" value="2"/>
</dbReference>
<organism evidence="3">
    <name type="scientific">freshwater metagenome</name>
    <dbReference type="NCBI Taxonomy" id="449393"/>
    <lineage>
        <taxon>unclassified sequences</taxon>
        <taxon>metagenomes</taxon>
        <taxon>ecological metagenomes</taxon>
    </lineage>
</organism>
<name>A0A6J6MME2_9ZZZZ</name>
<dbReference type="AlphaFoldDB" id="A0A6J6MME2"/>
<proteinExistence type="predicted"/>
<gene>
    <name evidence="3" type="ORF">UFOPK2292_00938</name>
</gene>
<dbReference type="Gene3D" id="1.10.101.10">
    <property type="entry name" value="PGBD-like superfamily/PGBD"/>
    <property type="match status" value="2"/>
</dbReference>
<feature type="domain" description="Peptidoglycan binding-like" evidence="1">
    <location>
        <begin position="708"/>
        <end position="760"/>
    </location>
</feature>
<accession>A0A6J6MME2</accession>
<feature type="domain" description="Peptidoglycan binding-like" evidence="1">
    <location>
        <begin position="633"/>
        <end position="693"/>
    </location>
</feature>
<evidence type="ECO:0000259" key="2">
    <source>
        <dbReference type="Pfam" id="PF08486"/>
    </source>
</evidence>
<evidence type="ECO:0000259" key="1">
    <source>
        <dbReference type="Pfam" id="PF01471"/>
    </source>
</evidence>
<dbReference type="InterPro" id="IPR036514">
    <property type="entry name" value="SGNH_hydro_sf"/>
</dbReference>
<dbReference type="InterPro" id="IPR002477">
    <property type="entry name" value="Peptidoglycan-bd-like"/>
</dbReference>
<dbReference type="InterPro" id="IPR036365">
    <property type="entry name" value="PGBD-like_sf"/>
</dbReference>
<dbReference type="SUPFAM" id="SSF52266">
    <property type="entry name" value="SGNH hydrolase"/>
    <property type="match status" value="1"/>
</dbReference>
<dbReference type="Pfam" id="PF08486">
    <property type="entry name" value="SpoIID"/>
    <property type="match status" value="1"/>
</dbReference>
<feature type="domain" description="Sporulation stage II protein D amidase enhancer LytB N-terminal" evidence="2">
    <location>
        <begin position="204"/>
        <end position="307"/>
    </location>
</feature>
<dbReference type="InterPro" id="IPR036366">
    <property type="entry name" value="PGBDSf"/>
</dbReference>
<dbReference type="Gene3D" id="3.40.50.1110">
    <property type="entry name" value="SGNH hydrolase"/>
    <property type="match status" value="1"/>
</dbReference>
<evidence type="ECO:0000313" key="3">
    <source>
        <dbReference type="EMBL" id="CAB4673563.1"/>
    </source>
</evidence>
<dbReference type="InterPro" id="IPR013693">
    <property type="entry name" value="SpoIID/LytB_N"/>
</dbReference>
<dbReference type="EMBL" id="CAEZWU010000139">
    <property type="protein sequence ID" value="CAB4673563.1"/>
    <property type="molecule type" value="Genomic_DNA"/>
</dbReference>